<reference evidence="1" key="2">
    <citation type="journal article" date="2015" name="Fish Shellfish Immunol.">
        <title>Early steps in the European eel (Anguilla anguilla)-Vibrio vulnificus interaction in the gills: Role of the RtxA13 toxin.</title>
        <authorList>
            <person name="Callol A."/>
            <person name="Pajuelo D."/>
            <person name="Ebbesson L."/>
            <person name="Teles M."/>
            <person name="MacKenzie S."/>
            <person name="Amaro C."/>
        </authorList>
    </citation>
    <scope>NUCLEOTIDE SEQUENCE</scope>
</reference>
<dbReference type="EMBL" id="GBXM01082036">
    <property type="protein sequence ID" value="JAH26541.1"/>
    <property type="molecule type" value="Transcribed_RNA"/>
</dbReference>
<reference evidence="1" key="1">
    <citation type="submission" date="2014-11" db="EMBL/GenBank/DDBJ databases">
        <authorList>
            <person name="Amaro Gonzalez C."/>
        </authorList>
    </citation>
    <scope>NUCLEOTIDE SEQUENCE</scope>
</reference>
<proteinExistence type="predicted"/>
<dbReference type="AlphaFoldDB" id="A0A0E9RBM1"/>
<protein>
    <submittedName>
        <fullName evidence="1">Uncharacterized protein</fullName>
    </submittedName>
</protein>
<sequence length="16" mass="1667">MIACSSTGTRLTLTVL</sequence>
<accession>A0A0E9RBM1</accession>
<evidence type="ECO:0000313" key="1">
    <source>
        <dbReference type="EMBL" id="JAH26541.1"/>
    </source>
</evidence>
<organism evidence="1">
    <name type="scientific">Anguilla anguilla</name>
    <name type="common">European freshwater eel</name>
    <name type="synonym">Muraena anguilla</name>
    <dbReference type="NCBI Taxonomy" id="7936"/>
    <lineage>
        <taxon>Eukaryota</taxon>
        <taxon>Metazoa</taxon>
        <taxon>Chordata</taxon>
        <taxon>Craniata</taxon>
        <taxon>Vertebrata</taxon>
        <taxon>Euteleostomi</taxon>
        <taxon>Actinopterygii</taxon>
        <taxon>Neopterygii</taxon>
        <taxon>Teleostei</taxon>
        <taxon>Anguilliformes</taxon>
        <taxon>Anguillidae</taxon>
        <taxon>Anguilla</taxon>
    </lineage>
</organism>
<name>A0A0E9RBM1_ANGAN</name>